<dbReference type="InterPro" id="IPR051913">
    <property type="entry name" value="GH2_Domain-Containing"/>
</dbReference>
<proteinExistence type="inferred from homology"/>
<dbReference type="PANTHER" id="PTHR42732:SF1">
    <property type="entry name" value="BETA-MANNOSIDASE"/>
    <property type="match status" value="1"/>
</dbReference>
<dbReference type="InterPro" id="IPR006101">
    <property type="entry name" value="Glyco_hydro_2"/>
</dbReference>
<dbReference type="Pfam" id="PF00703">
    <property type="entry name" value="Glyco_hydro_2"/>
    <property type="match status" value="1"/>
</dbReference>
<dbReference type="Gene3D" id="3.20.20.80">
    <property type="entry name" value="Glycosidases"/>
    <property type="match status" value="1"/>
</dbReference>
<sequence>MRHDKRVPQYSTAGFYGIEGSPRQVFNFNPGWRFLKGEAAGAQQELFDDSAWEAAALPHGLEILGENASGMRNYQGPAWYRKRFALPGTMIDKRVVLHFEAVMGKAEVWVNGRMAVEHWGGYLPFAADISHLVYHDGRENVVAVRADNANDPSYPPGKPQDYLDFSYLGGIYRDVYLIETDPLHVTHNLLSGTVAGGGVFVGVRNVTDNNADIEVRTEITNEDGRSRSFTLRTVLENMEGGELLVWEEKAELASGVTAQFVQQLDARDVRLWHPDDPYLHYVRTELVEDGKVADSFKTRFGIRLFEMRGDEGFFVNRRFIGHKLSGVNRHQDYAYVGNALPNSGQWRDAVLLREGGSNVVRAAHYPLAAAFMDACDELGLLVTVANPGWQFYNGENPAFERRVFEDTRAMVRRDRNRPAVLLWETALNETDDQPIPMLKEMHRIVHEEFPFPGAFTCADVDSAKLAGFDFYYHGSMQDDKCSLTREYGDGGEVDNFGSQNAMTRVRREWGEQAMLNQAMIRAKDLDDVYGTPPKRIGATVWCGIDHQRGYHPDPFLGGVLDVYRVPRYSHYLFKSQYAPDFNLAGIDTGPMVYIAHELSQVSGSDVILFTNCEEVRLTWLGSVVGTRGPETNYASLPHPPVIFRNVFDFHEISTNWRSRTGEIEMVAEGLINGKVVCREVKTYSEWLAGVRLELDDVNVGLTADGSDFMPVRAVLVDHKGVPKVLGNEYIQFAVEGPGEIIEGPIPGANPMRTQFGTATAFVRATTEAGEITVTASCSGLASGRIVLRSSKPKLPMIYDRSYAMESSAAPKTKPAATAAAAVPDEAMISGAQQTIDKLEAVIKRLQVELTSKEQDIMELRGSRA</sequence>
<dbReference type="PANTHER" id="PTHR42732">
    <property type="entry name" value="BETA-GALACTOSIDASE"/>
    <property type="match status" value="1"/>
</dbReference>
<dbReference type="GO" id="GO:0005975">
    <property type="term" value="P:carbohydrate metabolic process"/>
    <property type="evidence" value="ECO:0007669"/>
    <property type="project" value="InterPro"/>
</dbReference>
<dbReference type="EMBL" id="JAAAMU010000001">
    <property type="protein sequence ID" value="NBC67444.1"/>
    <property type="molecule type" value="Genomic_DNA"/>
</dbReference>
<dbReference type="Pfam" id="PF02837">
    <property type="entry name" value="Glyco_hydro_2_N"/>
    <property type="match status" value="1"/>
</dbReference>
<dbReference type="AlphaFoldDB" id="A0A7X5BZJ9"/>
<dbReference type="OrthoDB" id="9762066at2"/>
<organism evidence="9 10">
    <name type="scientific">Paenibacillus sacheonensis</name>
    <dbReference type="NCBI Taxonomy" id="742054"/>
    <lineage>
        <taxon>Bacteria</taxon>
        <taxon>Bacillati</taxon>
        <taxon>Bacillota</taxon>
        <taxon>Bacilli</taxon>
        <taxon>Bacillales</taxon>
        <taxon>Paenibacillaceae</taxon>
        <taxon>Paenibacillus</taxon>
    </lineage>
</organism>
<evidence type="ECO:0000256" key="1">
    <source>
        <dbReference type="ARBA" id="ARBA00007401"/>
    </source>
</evidence>
<dbReference type="GO" id="GO:0004553">
    <property type="term" value="F:hydrolase activity, hydrolyzing O-glycosyl compounds"/>
    <property type="evidence" value="ECO:0007669"/>
    <property type="project" value="InterPro"/>
</dbReference>
<accession>A0A7X5BZJ9</accession>
<gene>
    <name evidence="9" type="ORF">GT003_00360</name>
</gene>
<keyword evidence="2 9" id="KW-0378">Hydrolase</keyword>
<dbReference type="Pfam" id="PF18565">
    <property type="entry name" value="Glyco_hydro2_C5"/>
    <property type="match status" value="1"/>
</dbReference>
<keyword evidence="4" id="KW-0175">Coiled coil</keyword>
<evidence type="ECO:0000256" key="3">
    <source>
        <dbReference type="ARBA" id="ARBA00023295"/>
    </source>
</evidence>
<feature type="domain" description="Glycoside hydrolase family 2 catalytic" evidence="6">
    <location>
        <begin position="310"/>
        <end position="430"/>
    </location>
</feature>
<dbReference type="RefSeq" id="WP_161693243.1">
    <property type="nucleotide sequence ID" value="NZ_JAAAMU010000001.1"/>
</dbReference>
<evidence type="ECO:0000313" key="10">
    <source>
        <dbReference type="Proteomes" id="UP000558113"/>
    </source>
</evidence>
<dbReference type="InterPro" id="IPR013783">
    <property type="entry name" value="Ig-like_fold"/>
</dbReference>
<dbReference type="PRINTS" id="PR00132">
    <property type="entry name" value="GLHYDRLASE2"/>
</dbReference>
<comment type="similarity">
    <text evidence="1">Belongs to the glycosyl hydrolase 2 family.</text>
</comment>
<dbReference type="SUPFAM" id="SSF49785">
    <property type="entry name" value="Galactose-binding domain-like"/>
    <property type="match status" value="1"/>
</dbReference>
<protein>
    <submittedName>
        <fullName evidence="9">Glycoside hydrolase family 2 protein</fullName>
    </submittedName>
</protein>
<name>A0A7X5BZJ9_9BACL</name>
<comment type="caution">
    <text evidence="9">The sequence shown here is derived from an EMBL/GenBank/DDBJ whole genome shotgun (WGS) entry which is preliminary data.</text>
</comment>
<feature type="coiled-coil region" evidence="4">
    <location>
        <begin position="828"/>
        <end position="862"/>
    </location>
</feature>
<evidence type="ECO:0000256" key="2">
    <source>
        <dbReference type="ARBA" id="ARBA00022801"/>
    </source>
</evidence>
<dbReference type="InterPro" id="IPR008979">
    <property type="entry name" value="Galactose-bd-like_sf"/>
</dbReference>
<dbReference type="Gene3D" id="2.60.40.10">
    <property type="entry name" value="Immunoglobulins"/>
    <property type="match status" value="2"/>
</dbReference>
<feature type="domain" description="Glycoside hydrolase family 2" evidence="8">
    <location>
        <begin position="700"/>
        <end position="785"/>
    </location>
</feature>
<dbReference type="InterPro" id="IPR006102">
    <property type="entry name" value="Ig-like_GH2"/>
</dbReference>
<dbReference type="Pfam" id="PF02836">
    <property type="entry name" value="Glyco_hydro_2_C"/>
    <property type="match status" value="1"/>
</dbReference>
<keyword evidence="3" id="KW-0326">Glycosidase</keyword>
<keyword evidence="10" id="KW-1185">Reference proteome</keyword>
<evidence type="ECO:0000259" key="8">
    <source>
        <dbReference type="Pfam" id="PF18565"/>
    </source>
</evidence>
<feature type="domain" description="Glycoside hydrolase family 2 immunoglobulin-like beta-sandwich" evidence="5">
    <location>
        <begin position="207"/>
        <end position="303"/>
    </location>
</feature>
<dbReference type="InterPro" id="IPR006104">
    <property type="entry name" value="Glyco_hydro_2_N"/>
</dbReference>
<dbReference type="InterPro" id="IPR017853">
    <property type="entry name" value="GH"/>
</dbReference>
<dbReference type="Gene3D" id="2.60.120.260">
    <property type="entry name" value="Galactose-binding domain-like"/>
    <property type="match status" value="1"/>
</dbReference>
<dbReference type="SUPFAM" id="SSF51445">
    <property type="entry name" value="(Trans)glycosidases"/>
    <property type="match status" value="1"/>
</dbReference>
<dbReference type="SUPFAM" id="SSF49303">
    <property type="entry name" value="beta-Galactosidase/glucuronidase domain"/>
    <property type="match status" value="1"/>
</dbReference>
<feature type="domain" description="Glycosyl hydrolases family 2 sugar binding" evidence="7">
    <location>
        <begin position="69"/>
        <end position="179"/>
    </location>
</feature>
<evidence type="ECO:0000256" key="4">
    <source>
        <dbReference type="SAM" id="Coils"/>
    </source>
</evidence>
<dbReference type="InterPro" id="IPR040605">
    <property type="entry name" value="Glyco_hydro2_dom5"/>
</dbReference>
<dbReference type="Proteomes" id="UP000558113">
    <property type="component" value="Unassembled WGS sequence"/>
</dbReference>
<dbReference type="InterPro" id="IPR006103">
    <property type="entry name" value="Glyco_hydro_2_cat"/>
</dbReference>
<reference evidence="9 10" key="1">
    <citation type="submission" date="2020-01" db="EMBL/GenBank/DDBJ databases">
        <title>Paenibacillus soybeanensis sp. nov. isolated from the nodules of soybean (Glycine max(L.) Merr).</title>
        <authorList>
            <person name="Wang H."/>
        </authorList>
    </citation>
    <scope>NUCLEOTIDE SEQUENCE [LARGE SCALE GENOMIC DNA]</scope>
    <source>
        <strain evidence="9 10">DSM 23054</strain>
    </source>
</reference>
<dbReference type="InterPro" id="IPR036156">
    <property type="entry name" value="Beta-gal/glucu_dom_sf"/>
</dbReference>
<evidence type="ECO:0000259" key="6">
    <source>
        <dbReference type="Pfam" id="PF02836"/>
    </source>
</evidence>
<evidence type="ECO:0000259" key="7">
    <source>
        <dbReference type="Pfam" id="PF02837"/>
    </source>
</evidence>
<evidence type="ECO:0000313" key="9">
    <source>
        <dbReference type="EMBL" id="NBC67444.1"/>
    </source>
</evidence>
<evidence type="ECO:0000259" key="5">
    <source>
        <dbReference type="Pfam" id="PF00703"/>
    </source>
</evidence>